<dbReference type="RefSeq" id="WP_268787614.1">
    <property type="nucleotide sequence ID" value="NZ_JAPQYE010000017.1"/>
</dbReference>
<comment type="caution">
    <text evidence="1">The sequence shown here is derived from an EMBL/GenBank/DDBJ whole genome shotgun (WGS) entry which is preliminary data.</text>
</comment>
<accession>A0ABT4HMS3</accession>
<proteinExistence type="predicted"/>
<keyword evidence="2" id="KW-1185">Reference proteome</keyword>
<reference evidence="1" key="1">
    <citation type="submission" date="2022-12" db="EMBL/GenBank/DDBJ databases">
        <title>Whole genome sequence of Mycolicibacterium iranicum strain SBH312.</title>
        <authorList>
            <person name="Jani J."/>
            <person name="Arifin Mustapha Z."/>
            <person name="Ahmed K."/>
            <person name="Kai Ling C."/>
        </authorList>
    </citation>
    <scope>NUCLEOTIDE SEQUENCE</scope>
    <source>
        <strain evidence="1">SBH312</strain>
    </source>
</reference>
<organism evidence="1 2">
    <name type="scientific">Mycolicibacterium iranicum</name>
    <name type="common">Mycobacterium iranicum</name>
    <dbReference type="NCBI Taxonomy" id="912594"/>
    <lineage>
        <taxon>Bacteria</taxon>
        <taxon>Bacillati</taxon>
        <taxon>Actinomycetota</taxon>
        <taxon>Actinomycetes</taxon>
        <taxon>Mycobacteriales</taxon>
        <taxon>Mycobacteriaceae</taxon>
        <taxon>Mycolicibacterium</taxon>
    </lineage>
</organism>
<evidence type="ECO:0000313" key="1">
    <source>
        <dbReference type="EMBL" id="MCZ0731506.1"/>
    </source>
</evidence>
<sequence length="432" mass="46662">MTMGQVAFICVPTPNCGLAAWDADSPIVMTSFDNREAGVTLVHAVDWRRRDVVWQRRVLGRPYPPRLTAAGTLWIANCSPKGVVMMELNSAGDKVDSIRLESDPIEALGAYVVLPDGIVALWLPAAPGRVPSPNRRDRLARWLSTERGRTDRQGRHARLVRHDKDGATRWSTSLPLTDLTFFKSETLVGKNKGHVEPRPLTPTKVESGRDPLLISASRVAATVACSDSGLAVTFFVALATGRLLGTTAPGPSYLKAIARPGEFLLGYQGYGDFRTAHYDATGAVTREWPTHAQMLIDAHGTISGPESENISPSRSHFVRFGSDSALRRGPALSGYHTAYPALDDNGTAVFWRDGALCAVDADMQMRELSVWGRGANAIPGRVLLLGDGHVAFTLNSQLVVHREPGLGSLNEGVWPCGEGGLRGNPVAFLQDS</sequence>
<evidence type="ECO:0000313" key="2">
    <source>
        <dbReference type="Proteomes" id="UP001084650"/>
    </source>
</evidence>
<gene>
    <name evidence="1" type="ORF">OY187_25955</name>
</gene>
<name>A0ABT4HMS3_MYCIR</name>
<dbReference type="Proteomes" id="UP001084650">
    <property type="component" value="Unassembled WGS sequence"/>
</dbReference>
<dbReference type="EMBL" id="JAPQYE010000017">
    <property type="protein sequence ID" value="MCZ0731506.1"/>
    <property type="molecule type" value="Genomic_DNA"/>
</dbReference>
<protein>
    <submittedName>
        <fullName evidence="1">Uncharacterized protein</fullName>
    </submittedName>
</protein>